<feature type="compositionally biased region" description="Basic and acidic residues" evidence="1">
    <location>
        <begin position="227"/>
        <end position="251"/>
    </location>
</feature>
<protein>
    <submittedName>
        <fullName evidence="2">Uncharacterized protein</fullName>
    </submittedName>
</protein>
<gene>
    <name evidence="2" type="ORF">BS47DRAFT_1363349</name>
</gene>
<evidence type="ECO:0000256" key="1">
    <source>
        <dbReference type="SAM" id="MobiDB-lite"/>
    </source>
</evidence>
<feature type="compositionally biased region" description="Polar residues" evidence="1">
    <location>
        <begin position="164"/>
        <end position="182"/>
    </location>
</feature>
<organism evidence="2 3">
    <name type="scientific">Hydnum rufescens UP504</name>
    <dbReference type="NCBI Taxonomy" id="1448309"/>
    <lineage>
        <taxon>Eukaryota</taxon>
        <taxon>Fungi</taxon>
        <taxon>Dikarya</taxon>
        <taxon>Basidiomycota</taxon>
        <taxon>Agaricomycotina</taxon>
        <taxon>Agaricomycetes</taxon>
        <taxon>Cantharellales</taxon>
        <taxon>Hydnaceae</taxon>
        <taxon>Hydnum</taxon>
    </lineage>
</organism>
<feature type="compositionally biased region" description="Basic and acidic residues" evidence="1">
    <location>
        <begin position="330"/>
        <end position="350"/>
    </location>
</feature>
<name>A0A9P6AUH7_9AGAM</name>
<sequence>MPGPIAPDTLKKAPQARWCWPNHMPPTWGFAEFVCNCRLEISPNYAATPSTKCETATTTNTANQTSTNSKRQEPHTTQQQQKQQQQNGTQQAQAQQQQQRTCMTMTHATTHPLEKSGFCFIQLAAKRKIPPQKPDKTETQLRRGPAKQNGTGPIERPQNDKPPNDTSTQIKRPKTENTTPFSQCFGSYIKVIAEKVHTAKKDEDPPNEPPPANDNAPQNESHKRARQKNERQTNQNEDARHRTTEPPDKPHTRFGGLNESVPDNPQTHLSPVRNPIEEGTRPRYERVPHRRSGCGTTRYRLTTNTKMKTRQRNPPQGMTTPPPHGNQQRDPPKRVPNETAEPRSETRPDHTPATAVQTTGPTVNRQATAPLPLKWPATSPPCPDEEAEGTTHPLGRFLRMVPHPLKRDGTTHLPMRVCGATK</sequence>
<feature type="compositionally biased region" description="Low complexity" evidence="1">
    <location>
        <begin position="76"/>
        <end position="95"/>
    </location>
</feature>
<accession>A0A9P6AUH7</accession>
<feature type="region of interest" description="Disordered" evidence="1">
    <location>
        <begin position="127"/>
        <end position="182"/>
    </location>
</feature>
<feature type="compositionally biased region" description="Polar residues" evidence="1">
    <location>
        <begin position="299"/>
        <end position="329"/>
    </location>
</feature>
<evidence type="ECO:0000313" key="3">
    <source>
        <dbReference type="Proteomes" id="UP000886523"/>
    </source>
</evidence>
<feature type="compositionally biased region" description="Low complexity" evidence="1">
    <location>
        <begin position="55"/>
        <end position="69"/>
    </location>
</feature>
<dbReference type="EMBL" id="MU128990">
    <property type="protein sequence ID" value="KAF9512202.1"/>
    <property type="molecule type" value="Genomic_DNA"/>
</dbReference>
<dbReference type="Proteomes" id="UP000886523">
    <property type="component" value="Unassembled WGS sequence"/>
</dbReference>
<keyword evidence="3" id="KW-1185">Reference proteome</keyword>
<feature type="compositionally biased region" description="Polar residues" evidence="1">
    <location>
        <begin position="354"/>
        <end position="367"/>
    </location>
</feature>
<feature type="region of interest" description="Disordered" evidence="1">
    <location>
        <begin position="49"/>
        <end position="95"/>
    </location>
</feature>
<comment type="caution">
    <text evidence="2">The sequence shown here is derived from an EMBL/GenBank/DDBJ whole genome shotgun (WGS) entry which is preliminary data.</text>
</comment>
<feature type="region of interest" description="Disordered" evidence="1">
    <location>
        <begin position="198"/>
        <end position="394"/>
    </location>
</feature>
<evidence type="ECO:0000313" key="2">
    <source>
        <dbReference type="EMBL" id="KAF9512202.1"/>
    </source>
</evidence>
<reference evidence="2" key="1">
    <citation type="journal article" date="2020" name="Nat. Commun.">
        <title>Large-scale genome sequencing of mycorrhizal fungi provides insights into the early evolution of symbiotic traits.</title>
        <authorList>
            <person name="Miyauchi S."/>
            <person name="Kiss E."/>
            <person name="Kuo A."/>
            <person name="Drula E."/>
            <person name="Kohler A."/>
            <person name="Sanchez-Garcia M."/>
            <person name="Morin E."/>
            <person name="Andreopoulos B."/>
            <person name="Barry K.W."/>
            <person name="Bonito G."/>
            <person name="Buee M."/>
            <person name="Carver A."/>
            <person name="Chen C."/>
            <person name="Cichocki N."/>
            <person name="Clum A."/>
            <person name="Culley D."/>
            <person name="Crous P.W."/>
            <person name="Fauchery L."/>
            <person name="Girlanda M."/>
            <person name="Hayes R.D."/>
            <person name="Keri Z."/>
            <person name="LaButti K."/>
            <person name="Lipzen A."/>
            <person name="Lombard V."/>
            <person name="Magnuson J."/>
            <person name="Maillard F."/>
            <person name="Murat C."/>
            <person name="Nolan M."/>
            <person name="Ohm R.A."/>
            <person name="Pangilinan J."/>
            <person name="Pereira M.F."/>
            <person name="Perotto S."/>
            <person name="Peter M."/>
            <person name="Pfister S."/>
            <person name="Riley R."/>
            <person name="Sitrit Y."/>
            <person name="Stielow J.B."/>
            <person name="Szollosi G."/>
            <person name="Zifcakova L."/>
            <person name="Stursova M."/>
            <person name="Spatafora J.W."/>
            <person name="Tedersoo L."/>
            <person name="Vaario L.M."/>
            <person name="Yamada A."/>
            <person name="Yan M."/>
            <person name="Wang P."/>
            <person name="Xu J."/>
            <person name="Bruns T."/>
            <person name="Baldrian P."/>
            <person name="Vilgalys R."/>
            <person name="Dunand C."/>
            <person name="Henrissat B."/>
            <person name="Grigoriev I.V."/>
            <person name="Hibbett D."/>
            <person name="Nagy L.G."/>
            <person name="Martin F.M."/>
        </authorList>
    </citation>
    <scope>NUCLEOTIDE SEQUENCE</scope>
    <source>
        <strain evidence="2">UP504</strain>
    </source>
</reference>
<dbReference type="AlphaFoldDB" id="A0A9P6AUH7"/>
<proteinExistence type="predicted"/>
<feature type="compositionally biased region" description="Basic and acidic residues" evidence="1">
    <location>
        <begin position="275"/>
        <end position="287"/>
    </location>
</feature>